<accession>A0A3L9MA58</accession>
<protein>
    <submittedName>
        <fullName evidence="1">Uncharacterized protein</fullName>
    </submittedName>
</protein>
<sequence length="99" mass="11816">MLVYTIEKDAFVEYLCINTDQPELHCEGSCQLKKIGDFYEHQHKENHKSISYISIVWNISTTSDFEIYTPLVIKKQQFFHYTNFYQFIFEKADLKPPVV</sequence>
<reference evidence="1 2" key="1">
    <citation type="submission" date="2018-10" db="EMBL/GenBank/DDBJ databases">
        <authorList>
            <person name="Chen X."/>
        </authorList>
    </citation>
    <scope>NUCLEOTIDE SEQUENCE [LARGE SCALE GENOMIC DNA]</scope>
    <source>
        <strain evidence="1 2">YIM 102668</strain>
    </source>
</reference>
<comment type="caution">
    <text evidence="1">The sequence shown here is derived from an EMBL/GenBank/DDBJ whole genome shotgun (WGS) entry which is preliminary data.</text>
</comment>
<evidence type="ECO:0000313" key="1">
    <source>
        <dbReference type="EMBL" id="RLZ09701.1"/>
    </source>
</evidence>
<organism evidence="1 2">
    <name type="scientific">Faecalibacter macacae</name>
    <dbReference type="NCBI Taxonomy" id="1859289"/>
    <lineage>
        <taxon>Bacteria</taxon>
        <taxon>Pseudomonadati</taxon>
        <taxon>Bacteroidota</taxon>
        <taxon>Flavobacteriia</taxon>
        <taxon>Flavobacteriales</taxon>
        <taxon>Weeksellaceae</taxon>
        <taxon>Faecalibacter</taxon>
    </lineage>
</organism>
<gene>
    <name evidence="1" type="ORF">EAH69_07900</name>
</gene>
<name>A0A3L9MA58_9FLAO</name>
<dbReference type="OrthoDB" id="980645at2"/>
<keyword evidence="2" id="KW-1185">Reference proteome</keyword>
<dbReference type="EMBL" id="RDOJ01000009">
    <property type="protein sequence ID" value="RLZ09701.1"/>
    <property type="molecule type" value="Genomic_DNA"/>
</dbReference>
<evidence type="ECO:0000313" key="2">
    <source>
        <dbReference type="Proteomes" id="UP000275348"/>
    </source>
</evidence>
<dbReference type="Proteomes" id="UP000275348">
    <property type="component" value="Unassembled WGS sequence"/>
</dbReference>
<dbReference type="AlphaFoldDB" id="A0A3L9MA58"/>
<proteinExistence type="predicted"/>